<evidence type="ECO:0000313" key="1">
    <source>
        <dbReference type="EMBL" id="GLQ95145.1"/>
    </source>
</evidence>
<dbReference type="Proteomes" id="UP001156670">
    <property type="component" value="Unassembled WGS sequence"/>
</dbReference>
<accession>A0ABQ5XXK6</accession>
<dbReference type="Pfam" id="PF05930">
    <property type="entry name" value="Phage_AlpA"/>
    <property type="match status" value="1"/>
</dbReference>
<proteinExistence type="predicted"/>
<name>A0ABQ5XXK6_9GAMM</name>
<evidence type="ECO:0008006" key="3">
    <source>
        <dbReference type="Google" id="ProtNLM"/>
    </source>
</evidence>
<gene>
    <name evidence="1" type="ORF">GCM10007901_41000</name>
</gene>
<keyword evidence="2" id="KW-1185">Reference proteome</keyword>
<evidence type="ECO:0000313" key="2">
    <source>
        <dbReference type="Proteomes" id="UP001156670"/>
    </source>
</evidence>
<dbReference type="InterPro" id="IPR010260">
    <property type="entry name" value="AlpA"/>
</dbReference>
<dbReference type="RefSeq" id="WP_284322829.1">
    <property type="nucleotide sequence ID" value="NZ_BSOB01000057.1"/>
</dbReference>
<dbReference type="EMBL" id="BSOB01000057">
    <property type="protein sequence ID" value="GLQ95145.1"/>
    <property type="molecule type" value="Genomic_DNA"/>
</dbReference>
<protein>
    <recommendedName>
        <fullName evidence="3">AlpA family phage regulatory protein</fullName>
    </recommendedName>
</protein>
<organism evidence="1 2">
    <name type="scientific">Dyella acidisoli</name>
    <dbReference type="NCBI Taxonomy" id="1867834"/>
    <lineage>
        <taxon>Bacteria</taxon>
        <taxon>Pseudomonadati</taxon>
        <taxon>Pseudomonadota</taxon>
        <taxon>Gammaproteobacteria</taxon>
        <taxon>Lysobacterales</taxon>
        <taxon>Rhodanobacteraceae</taxon>
        <taxon>Dyella</taxon>
    </lineage>
</organism>
<comment type="caution">
    <text evidence="1">The sequence shown here is derived from an EMBL/GenBank/DDBJ whole genome shotgun (WGS) entry which is preliminary data.</text>
</comment>
<sequence>MGTLEISSVVPGNFIKLLELTKRLGISKSEVFRRIHAVPEFPQPIRLGPRCVVYSSAEVDAYMASCIAKRDQQRAA</sequence>
<reference evidence="2" key="1">
    <citation type="journal article" date="2019" name="Int. J. Syst. Evol. Microbiol.">
        <title>The Global Catalogue of Microorganisms (GCM) 10K type strain sequencing project: providing services to taxonomists for standard genome sequencing and annotation.</title>
        <authorList>
            <consortium name="The Broad Institute Genomics Platform"/>
            <consortium name="The Broad Institute Genome Sequencing Center for Infectious Disease"/>
            <person name="Wu L."/>
            <person name="Ma J."/>
        </authorList>
    </citation>
    <scope>NUCLEOTIDE SEQUENCE [LARGE SCALE GENOMIC DNA]</scope>
    <source>
        <strain evidence="2">NBRC 111980</strain>
    </source>
</reference>